<protein>
    <submittedName>
        <fullName evidence="1">Uncharacterized protein</fullName>
    </submittedName>
</protein>
<sequence length="123" mass="14112">MDAYLSAETSLRYIPRSQRRFVDAVRNHSFRHRALGSGEQDIETHMRAISRSKQIFMSSYRRTTPKYLGVSALERKFMTAGNSVLENESRPAVPDVLEALDSNLRARLDQAKQPPFDRKLSVN</sequence>
<gene>
    <name evidence="1" type="ORF">N7456_000922</name>
</gene>
<reference evidence="1" key="2">
    <citation type="journal article" date="2023" name="IMA Fungus">
        <title>Comparative genomic study of the Penicillium genus elucidates a diverse pangenome and 15 lateral gene transfer events.</title>
        <authorList>
            <person name="Petersen C."/>
            <person name="Sorensen T."/>
            <person name="Nielsen M.R."/>
            <person name="Sondergaard T.E."/>
            <person name="Sorensen J.L."/>
            <person name="Fitzpatrick D.A."/>
            <person name="Frisvad J.C."/>
            <person name="Nielsen K.L."/>
        </authorList>
    </citation>
    <scope>NUCLEOTIDE SEQUENCE</scope>
    <source>
        <strain evidence="1">IBT 30069</strain>
    </source>
</reference>
<dbReference type="Proteomes" id="UP001149165">
    <property type="component" value="Unassembled WGS sequence"/>
</dbReference>
<evidence type="ECO:0000313" key="2">
    <source>
        <dbReference type="Proteomes" id="UP001149165"/>
    </source>
</evidence>
<keyword evidence="2" id="KW-1185">Reference proteome</keyword>
<comment type="caution">
    <text evidence="1">The sequence shown here is derived from an EMBL/GenBank/DDBJ whole genome shotgun (WGS) entry which is preliminary data.</text>
</comment>
<dbReference type="AlphaFoldDB" id="A0A9W9GD20"/>
<dbReference type="OrthoDB" id="4662583at2759"/>
<name>A0A9W9GD20_9EURO</name>
<proteinExistence type="predicted"/>
<accession>A0A9W9GD20</accession>
<reference evidence="1" key="1">
    <citation type="submission" date="2022-11" db="EMBL/GenBank/DDBJ databases">
        <authorList>
            <person name="Petersen C."/>
        </authorList>
    </citation>
    <scope>NUCLEOTIDE SEQUENCE</scope>
    <source>
        <strain evidence="1">IBT 30069</strain>
    </source>
</reference>
<organism evidence="1 2">
    <name type="scientific">Penicillium angulare</name>
    <dbReference type="NCBI Taxonomy" id="116970"/>
    <lineage>
        <taxon>Eukaryota</taxon>
        <taxon>Fungi</taxon>
        <taxon>Dikarya</taxon>
        <taxon>Ascomycota</taxon>
        <taxon>Pezizomycotina</taxon>
        <taxon>Eurotiomycetes</taxon>
        <taxon>Eurotiomycetidae</taxon>
        <taxon>Eurotiales</taxon>
        <taxon>Aspergillaceae</taxon>
        <taxon>Penicillium</taxon>
    </lineage>
</organism>
<evidence type="ECO:0000313" key="1">
    <source>
        <dbReference type="EMBL" id="KAJ5116574.1"/>
    </source>
</evidence>
<dbReference type="EMBL" id="JAPQKH010000001">
    <property type="protein sequence ID" value="KAJ5116574.1"/>
    <property type="molecule type" value="Genomic_DNA"/>
</dbReference>